<keyword evidence="3" id="KW-1185">Reference proteome</keyword>
<organism evidence="2 3">
    <name type="scientific">Phakopsora pachyrhizi</name>
    <name type="common">Asian soybean rust disease fungus</name>
    <dbReference type="NCBI Taxonomy" id="170000"/>
    <lineage>
        <taxon>Eukaryota</taxon>
        <taxon>Fungi</taxon>
        <taxon>Dikarya</taxon>
        <taxon>Basidiomycota</taxon>
        <taxon>Pucciniomycotina</taxon>
        <taxon>Pucciniomycetes</taxon>
        <taxon>Pucciniales</taxon>
        <taxon>Phakopsoraceae</taxon>
        <taxon>Phakopsora</taxon>
    </lineage>
</organism>
<name>A0AAV0B8T7_PHAPC</name>
<sequence>MIEGISDLKDRIGREVIMKEDIYDHLEDAHSRVLNHGSLSVTLDWLGERVSRLPKRVVERFVELCGCEKKDQEEKDLEKFMESIKDPSFGLSNRFDWVTFFDCYKFLLDYDEHHRESYERFCDLEMWNRLNLDIQARRIVEQDLGENYMESIENSYSAMFNDRSLENIRRLYPKRPGVSDLERQQEIDLEFKRTESNLRCRINVWKNPMDERKRLIYFGVPLPWKEEILKILIYFQFHFDRTKSFDEEGLEGRDSTLKQQGQMTPTNNNTRSPNFFDQRYTPNNLNQRTPTSEEQKNQRSPDTNETVKSPLSTFTKQDEENYQKPIYLFLNCQQYNRTFSSTFSIINKVGLEEEELDGLYTETTLKEHEKDHLEDALRIYKAMSRVWSGLEVFHVEIFLKMICNACHDELSKKLKHLPR</sequence>
<reference evidence="2" key="1">
    <citation type="submission" date="2022-06" db="EMBL/GenBank/DDBJ databases">
        <authorList>
            <consortium name="SYNGENTA / RWTH Aachen University"/>
        </authorList>
    </citation>
    <scope>NUCLEOTIDE SEQUENCE</scope>
</reference>
<evidence type="ECO:0000256" key="1">
    <source>
        <dbReference type="SAM" id="MobiDB-lite"/>
    </source>
</evidence>
<accession>A0AAV0B8T7</accession>
<gene>
    <name evidence="2" type="ORF">PPACK8108_LOCUS14743</name>
</gene>
<proteinExistence type="predicted"/>
<feature type="compositionally biased region" description="Polar residues" evidence="1">
    <location>
        <begin position="257"/>
        <end position="290"/>
    </location>
</feature>
<protein>
    <submittedName>
        <fullName evidence="2">Expressed protein</fullName>
    </submittedName>
</protein>
<dbReference type="AlphaFoldDB" id="A0AAV0B8T7"/>
<evidence type="ECO:0000313" key="3">
    <source>
        <dbReference type="Proteomes" id="UP001153365"/>
    </source>
</evidence>
<dbReference type="EMBL" id="CALTRL010003814">
    <property type="protein sequence ID" value="CAH7682046.1"/>
    <property type="molecule type" value="Genomic_DNA"/>
</dbReference>
<feature type="region of interest" description="Disordered" evidence="1">
    <location>
        <begin position="250"/>
        <end position="315"/>
    </location>
</feature>
<feature type="compositionally biased region" description="Polar residues" evidence="1">
    <location>
        <begin position="300"/>
        <end position="315"/>
    </location>
</feature>
<evidence type="ECO:0000313" key="2">
    <source>
        <dbReference type="EMBL" id="CAH7682046.1"/>
    </source>
</evidence>
<dbReference type="Proteomes" id="UP001153365">
    <property type="component" value="Unassembled WGS sequence"/>
</dbReference>
<comment type="caution">
    <text evidence="2">The sequence shown here is derived from an EMBL/GenBank/DDBJ whole genome shotgun (WGS) entry which is preliminary data.</text>
</comment>